<sequence length="99" mass="9991">MSDHPTPRPMPGPGSFGQRRPDPQAAAPADDPSQPAQEVADPVDGGVVGATGHPEVDAVLASLADLDGRPVAEHVSVFEDAHDRLRGALADAGNDPAGA</sequence>
<keyword evidence="3" id="KW-1185">Reference proteome</keyword>
<gene>
    <name evidence="2" type="ORF">KRR39_10935</name>
</gene>
<organism evidence="2 3">
    <name type="scientific">Nocardioides panacis</name>
    <dbReference type="NCBI Taxonomy" id="2849501"/>
    <lineage>
        <taxon>Bacteria</taxon>
        <taxon>Bacillati</taxon>
        <taxon>Actinomycetota</taxon>
        <taxon>Actinomycetes</taxon>
        <taxon>Propionibacteriales</taxon>
        <taxon>Nocardioidaceae</taxon>
        <taxon>Nocardioides</taxon>
    </lineage>
</organism>
<name>A0A975T2H7_9ACTN</name>
<feature type="compositionally biased region" description="Low complexity" evidence="1">
    <location>
        <begin position="23"/>
        <end position="45"/>
    </location>
</feature>
<evidence type="ECO:0000313" key="2">
    <source>
        <dbReference type="EMBL" id="QWZ10197.1"/>
    </source>
</evidence>
<dbReference type="EMBL" id="CP077062">
    <property type="protein sequence ID" value="QWZ10197.1"/>
    <property type="molecule type" value="Genomic_DNA"/>
</dbReference>
<protein>
    <submittedName>
        <fullName evidence="2">Uncharacterized protein</fullName>
    </submittedName>
</protein>
<dbReference type="Proteomes" id="UP000683575">
    <property type="component" value="Chromosome"/>
</dbReference>
<accession>A0A975T2H7</accession>
<dbReference type="RefSeq" id="WP_216942043.1">
    <property type="nucleotide sequence ID" value="NZ_CP077062.1"/>
</dbReference>
<dbReference type="KEGG" id="nps:KRR39_10935"/>
<dbReference type="AlphaFoldDB" id="A0A975T2H7"/>
<reference evidence="2" key="1">
    <citation type="submission" date="2021-06" db="EMBL/GenBank/DDBJ databases">
        <title>Complete genome sequence of Nocardioides sp. G188.</title>
        <authorList>
            <person name="Im W.-T."/>
        </authorList>
    </citation>
    <scope>NUCLEOTIDE SEQUENCE</scope>
    <source>
        <strain evidence="2">G188</strain>
    </source>
</reference>
<feature type="region of interest" description="Disordered" evidence="1">
    <location>
        <begin position="1"/>
        <end position="52"/>
    </location>
</feature>
<proteinExistence type="predicted"/>
<evidence type="ECO:0000313" key="3">
    <source>
        <dbReference type="Proteomes" id="UP000683575"/>
    </source>
</evidence>
<evidence type="ECO:0000256" key="1">
    <source>
        <dbReference type="SAM" id="MobiDB-lite"/>
    </source>
</evidence>